<accession>A0A1B2ED51</accession>
<dbReference type="AlphaFoldDB" id="A0A1B2ED51"/>
<dbReference type="OrthoDB" id="8019920at2"/>
<reference evidence="2" key="1">
    <citation type="submission" date="2016-07" db="EMBL/GenBank/DDBJ databases">
        <title>Microvirga ossetica sp. nov. a new species of rhizobia isolated from root nodules of the legume species Vicia alpestris Steven originated from North Ossetia region in the Caucasus.</title>
        <authorList>
            <person name="Safronova V.I."/>
            <person name="Kuznetsova I.G."/>
            <person name="Sazanova A.L."/>
            <person name="Belimov A."/>
            <person name="Andronov E."/>
            <person name="Osledkin Y.S."/>
            <person name="Onishchuk O.P."/>
            <person name="Kurchak O.N."/>
            <person name="Shaposhnikov A.I."/>
            <person name="Willems A."/>
            <person name="Tikhonovich I.A."/>
        </authorList>
    </citation>
    <scope>NUCLEOTIDE SEQUENCE [LARGE SCALE GENOMIC DNA]</scope>
    <source>
        <strain evidence="2">V5/3M</strain>
    </source>
</reference>
<dbReference type="EMBL" id="CP016616">
    <property type="protein sequence ID" value="ANY77898.1"/>
    <property type="molecule type" value="Genomic_DNA"/>
</dbReference>
<dbReference type="KEGG" id="moc:BB934_06330"/>
<protein>
    <submittedName>
        <fullName evidence="2">Uncharacterized protein</fullName>
    </submittedName>
</protein>
<proteinExistence type="predicted"/>
<name>A0A1B2ED51_9HYPH</name>
<evidence type="ECO:0000256" key="1">
    <source>
        <dbReference type="SAM" id="MobiDB-lite"/>
    </source>
</evidence>
<dbReference type="RefSeq" id="WP_099508887.1">
    <property type="nucleotide sequence ID" value="NZ_CP016616.1"/>
</dbReference>
<organism evidence="2">
    <name type="scientific">Microvirga ossetica</name>
    <dbReference type="NCBI Taxonomy" id="1882682"/>
    <lineage>
        <taxon>Bacteria</taxon>
        <taxon>Pseudomonadati</taxon>
        <taxon>Pseudomonadota</taxon>
        <taxon>Alphaproteobacteria</taxon>
        <taxon>Hyphomicrobiales</taxon>
        <taxon>Methylobacteriaceae</taxon>
        <taxon>Microvirga</taxon>
    </lineage>
</organism>
<evidence type="ECO:0000313" key="2">
    <source>
        <dbReference type="EMBL" id="ANY77898.1"/>
    </source>
</evidence>
<sequence>MVKRIGSKAWRVQVSDDGTIVALGIRADMGKEYEVLLSAVDSTPLVTDLLSEMVRTHRDKPPRTFAADAGPNHAKSVPVQPLSTKIDRSGERPVLILDFGGTVLKVAIDPDQLRRDLSAP</sequence>
<gene>
    <name evidence="2" type="ORF">BB934_06330</name>
</gene>
<feature type="region of interest" description="Disordered" evidence="1">
    <location>
        <begin position="57"/>
        <end position="85"/>
    </location>
</feature>